<dbReference type="GO" id="GO:0005524">
    <property type="term" value="F:ATP binding"/>
    <property type="evidence" value="ECO:0007669"/>
    <property type="project" value="UniProtKB-KW"/>
</dbReference>
<organism evidence="14 15">
    <name type="scientific">Candidatus Mucispirillum faecigallinarum</name>
    <dbReference type="NCBI Taxonomy" id="2838699"/>
    <lineage>
        <taxon>Bacteria</taxon>
        <taxon>Pseudomonadati</taxon>
        <taxon>Deferribacterota</taxon>
        <taxon>Deferribacteres</taxon>
        <taxon>Deferribacterales</taxon>
        <taxon>Mucispirillaceae</taxon>
        <taxon>Mucispirillum</taxon>
    </lineage>
</organism>
<accession>A0A9D2GSM0</accession>
<evidence type="ECO:0000256" key="2">
    <source>
        <dbReference type="ARBA" id="ARBA00022741"/>
    </source>
</evidence>
<keyword evidence="4 9" id="KW-0347">Helicase</keyword>
<keyword evidence="6" id="KW-0694">RNA-binding</keyword>
<evidence type="ECO:0000256" key="4">
    <source>
        <dbReference type="ARBA" id="ARBA00022806"/>
    </source>
</evidence>
<evidence type="ECO:0000256" key="8">
    <source>
        <dbReference type="PROSITE-ProRule" id="PRU00552"/>
    </source>
</evidence>
<dbReference type="PROSITE" id="PS51195">
    <property type="entry name" value="Q_MOTIF"/>
    <property type="match status" value="1"/>
</dbReference>
<evidence type="ECO:0000256" key="6">
    <source>
        <dbReference type="ARBA" id="ARBA00022884"/>
    </source>
</evidence>
<protein>
    <submittedName>
        <fullName evidence="14">DEAD/DEAH box helicase</fullName>
    </submittedName>
</protein>
<reference evidence="14" key="2">
    <citation type="submission" date="2021-04" db="EMBL/GenBank/DDBJ databases">
        <authorList>
            <person name="Gilroy R."/>
        </authorList>
    </citation>
    <scope>NUCLEOTIDE SEQUENCE</scope>
    <source>
        <strain evidence="14">ChiW4-1371</strain>
    </source>
</reference>
<evidence type="ECO:0000313" key="14">
    <source>
        <dbReference type="EMBL" id="HIZ88471.1"/>
    </source>
</evidence>
<dbReference type="SMART" id="SM00487">
    <property type="entry name" value="DEXDc"/>
    <property type="match status" value="1"/>
</dbReference>
<dbReference type="InterPro" id="IPR027417">
    <property type="entry name" value="P-loop_NTPase"/>
</dbReference>
<dbReference type="HAMAP" id="MF_00661">
    <property type="entry name" value="DEAD_helicase_RhlB"/>
    <property type="match status" value="1"/>
</dbReference>
<comment type="caution">
    <text evidence="14">The sequence shown here is derived from an EMBL/GenBank/DDBJ whole genome shotgun (WGS) entry which is preliminary data.</text>
</comment>
<proteinExistence type="inferred from homology"/>
<evidence type="ECO:0000313" key="15">
    <source>
        <dbReference type="Proteomes" id="UP000824176"/>
    </source>
</evidence>
<reference evidence="14" key="1">
    <citation type="journal article" date="2021" name="PeerJ">
        <title>Extensive microbial diversity within the chicken gut microbiome revealed by metagenomics and culture.</title>
        <authorList>
            <person name="Gilroy R."/>
            <person name="Ravi A."/>
            <person name="Getino M."/>
            <person name="Pursley I."/>
            <person name="Horton D.L."/>
            <person name="Alikhan N.F."/>
            <person name="Baker D."/>
            <person name="Gharbi K."/>
            <person name="Hall N."/>
            <person name="Watson M."/>
            <person name="Adriaenssens E.M."/>
            <person name="Foster-Nyarko E."/>
            <person name="Jarju S."/>
            <person name="Secka A."/>
            <person name="Antonio M."/>
            <person name="Oren A."/>
            <person name="Chaudhuri R.R."/>
            <person name="La Ragione R."/>
            <person name="Hildebrand F."/>
            <person name="Pallen M.J."/>
        </authorList>
    </citation>
    <scope>NUCLEOTIDE SEQUENCE</scope>
    <source>
        <strain evidence="14">ChiW4-1371</strain>
    </source>
</reference>
<dbReference type="Gene3D" id="3.40.50.300">
    <property type="entry name" value="P-loop containing nucleotide triphosphate hydrolases"/>
    <property type="match status" value="2"/>
</dbReference>
<gene>
    <name evidence="14" type="ORF">H9804_00870</name>
</gene>
<dbReference type="InterPro" id="IPR011545">
    <property type="entry name" value="DEAD/DEAH_box_helicase_dom"/>
</dbReference>
<evidence type="ECO:0000256" key="1">
    <source>
        <dbReference type="ARBA" id="ARBA00022490"/>
    </source>
</evidence>
<evidence type="ECO:0000256" key="7">
    <source>
        <dbReference type="ARBA" id="ARBA00038437"/>
    </source>
</evidence>
<dbReference type="Proteomes" id="UP000824176">
    <property type="component" value="Unassembled WGS sequence"/>
</dbReference>
<keyword evidence="2 9" id="KW-0547">Nucleotide-binding</keyword>
<keyword evidence="1" id="KW-0963">Cytoplasm</keyword>
<dbReference type="CDD" id="cd00268">
    <property type="entry name" value="DEADc"/>
    <property type="match status" value="1"/>
</dbReference>
<dbReference type="SMART" id="SM00490">
    <property type="entry name" value="HELICc"/>
    <property type="match status" value="1"/>
</dbReference>
<dbReference type="CDD" id="cd18787">
    <property type="entry name" value="SF2_C_DEAD"/>
    <property type="match status" value="1"/>
</dbReference>
<dbReference type="GO" id="GO:0005829">
    <property type="term" value="C:cytosol"/>
    <property type="evidence" value="ECO:0007669"/>
    <property type="project" value="TreeGrafter"/>
</dbReference>
<dbReference type="SUPFAM" id="SSF52540">
    <property type="entry name" value="P-loop containing nucleoside triphosphate hydrolases"/>
    <property type="match status" value="1"/>
</dbReference>
<dbReference type="InterPro" id="IPR023554">
    <property type="entry name" value="RNA_helicase_ATP-dep_RhlB"/>
</dbReference>
<dbReference type="GO" id="GO:0003723">
    <property type="term" value="F:RNA binding"/>
    <property type="evidence" value="ECO:0007669"/>
    <property type="project" value="UniProtKB-KW"/>
</dbReference>
<evidence type="ECO:0000256" key="9">
    <source>
        <dbReference type="RuleBase" id="RU000492"/>
    </source>
</evidence>
<dbReference type="InterPro" id="IPR014001">
    <property type="entry name" value="Helicase_ATP-bd"/>
</dbReference>
<dbReference type="PANTHER" id="PTHR47959:SF10">
    <property type="entry name" value="ATP-DEPENDENT RNA HELICASE RHLB"/>
    <property type="match status" value="1"/>
</dbReference>
<name>A0A9D2GSM0_9BACT</name>
<dbReference type="GO" id="GO:0003724">
    <property type="term" value="F:RNA helicase activity"/>
    <property type="evidence" value="ECO:0007669"/>
    <property type="project" value="InterPro"/>
</dbReference>
<evidence type="ECO:0000256" key="5">
    <source>
        <dbReference type="ARBA" id="ARBA00022840"/>
    </source>
</evidence>
<feature type="domain" description="Helicase C-terminal" evidence="12">
    <location>
        <begin position="326"/>
        <end position="486"/>
    </location>
</feature>
<keyword evidence="3 9" id="KW-0378">Hydrolase</keyword>
<feature type="region of interest" description="Disordered" evidence="10">
    <location>
        <begin position="505"/>
        <end position="531"/>
    </location>
</feature>
<evidence type="ECO:0000259" key="13">
    <source>
        <dbReference type="PROSITE" id="PS51195"/>
    </source>
</evidence>
<evidence type="ECO:0000259" key="11">
    <source>
        <dbReference type="PROSITE" id="PS51192"/>
    </source>
</evidence>
<dbReference type="PROSITE" id="PS51192">
    <property type="entry name" value="HELICASE_ATP_BIND_1"/>
    <property type="match status" value="1"/>
</dbReference>
<feature type="region of interest" description="Disordered" evidence="10">
    <location>
        <begin position="39"/>
        <end position="76"/>
    </location>
</feature>
<feature type="compositionally biased region" description="Basic and acidic residues" evidence="10">
    <location>
        <begin position="509"/>
        <end position="520"/>
    </location>
</feature>
<dbReference type="InterPro" id="IPR001650">
    <property type="entry name" value="Helicase_C-like"/>
</dbReference>
<dbReference type="Pfam" id="PF00271">
    <property type="entry name" value="Helicase_C"/>
    <property type="match status" value="1"/>
</dbReference>
<feature type="domain" description="DEAD-box RNA helicase Q" evidence="13">
    <location>
        <begin position="105"/>
        <end position="133"/>
    </location>
</feature>
<feature type="compositionally biased region" description="Basic residues" evidence="10">
    <location>
        <begin position="521"/>
        <end position="531"/>
    </location>
</feature>
<dbReference type="InterPro" id="IPR000629">
    <property type="entry name" value="RNA-helicase_DEAD-box_CS"/>
</dbReference>
<comment type="similarity">
    <text evidence="7 9">Belongs to the DEAD box helicase family.</text>
</comment>
<feature type="short sequence motif" description="Q motif" evidence="8">
    <location>
        <begin position="105"/>
        <end position="133"/>
    </location>
</feature>
<evidence type="ECO:0000256" key="3">
    <source>
        <dbReference type="ARBA" id="ARBA00022801"/>
    </source>
</evidence>
<dbReference type="GO" id="GO:0016787">
    <property type="term" value="F:hydrolase activity"/>
    <property type="evidence" value="ECO:0007669"/>
    <property type="project" value="UniProtKB-KW"/>
</dbReference>
<dbReference type="InterPro" id="IPR050079">
    <property type="entry name" value="DEAD_box_RNA_helicase"/>
</dbReference>
<feature type="domain" description="Helicase ATP-binding" evidence="11">
    <location>
        <begin position="136"/>
        <end position="315"/>
    </location>
</feature>
<dbReference type="AlphaFoldDB" id="A0A9D2GSM0"/>
<dbReference type="PANTHER" id="PTHR47959">
    <property type="entry name" value="ATP-DEPENDENT RNA HELICASE RHLE-RELATED"/>
    <property type="match status" value="1"/>
</dbReference>
<feature type="compositionally biased region" description="Basic residues" evidence="10">
    <location>
        <begin position="51"/>
        <end position="70"/>
    </location>
</feature>
<dbReference type="PROSITE" id="PS00039">
    <property type="entry name" value="DEAD_ATP_HELICASE"/>
    <property type="match status" value="1"/>
</dbReference>
<dbReference type="EMBL" id="DXAQ01000015">
    <property type="protein sequence ID" value="HIZ88471.1"/>
    <property type="molecule type" value="Genomic_DNA"/>
</dbReference>
<evidence type="ECO:0000256" key="10">
    <source>
        <dbReference type="SAM" id="MobiDB-lite"/>
    </source>
</evidence>
<keyword evidence="5 9" id="KW-0067">ATP-binding</keyword>
<dbReference type="Pfam" id="PF00270">
    <property type="entry name" value="DEAD"/>
    <property type="match status" value="1"/>
</dbReference>
<dbReference type="InterPro" id="IPR044742">
    <property type="entry name" value="DEAD/DEAH_RhlB"/>
</dbReference>
<dbReference type="PROSITE" id="PS51194">
    <property type="entry name" value="HELICASE_CTER"/>
    <property type="match status" value="1"/>
</dbReference>
<dbReference type="InterPro" id="IPR014014">
    <property type="entry name" value="RNA_helicase_DEAD_Q_motif"/>
</dbReference>
<evidence type="ECO:0000259" key="12">
    <source>
        <dbReference type="PROSITE" id="PS51194"/>
    </source>
</evidence>
<sequence length="531" mass="60165">MSILERIKQIIKKTNTAQNQIIIKEISKKIAQNNKENVENNASGIEENKPSAKKQAVKKSAKKSQSKTRQNKNAELKNINAEDEVVDFGNWDISEFQVEEKDGMLRFHDLGLSPRLMRGIYECEYKYCTPIQQLILPESLKGKDVSGKAQTGTGKTAAFLITLFTRLMEKGREEEIKGAPRALIMAPTRELVIQIEKDARNIGKYCGLTIQSVFGGINYEKQKRQIENKNIDILVATPGRLLDYKEQGVLDLSHVEILVIDEADRMLDMGFIPDMKKIISSTPSKSKRQTMLFSATLNQDILKLASQWTKDPLSFEVESKEITSENIEQIAYIASDNEKFAIIYNMISQDMLSRVIIFGNRRDEVARLTDMFKACGLSCGLLSGDVTQSRRIKTLEELRNGTIRILCATDVAARGIHVDGITHVFNYSLPEDPEDYVHRIGRTGRAGEKGVSVIFATEEDSYLIPKIEGYTKHKLNYINPDENLVILPDDLVKILKQFKSGRGRRRSGALREKGIKNRKEVAKRRPVKRKK</sequence>